<dbReference type="OrthoDB" id="6275688at2759"/>
<dbReference type="InterPro" id="IPR018159">
    <property type="entry name" value="Spectrin/alpha-actinin"/>
</dbReference>
<proteinExistence type="predicted"/>
<dbReference type="Gene3D" id="1.20.58.60">
    <property type="match status" value="2"/>
</dbReference>
<protein>
    <submittedName>
        <fullName evidence="4">Uncharacterized protein</fullName>
    </submittedName>
</protein>
<dbReference type="EMBL" id="LUCH01000848">
    <property type="protein sequence ID" value="KAF5404187.1"/>
    <property type="molecule type" value="Genomic_DNA"/>
</dbReference>
<keyword evidence="5" id="KW-1185">Reference proteome</keyword>
<dbReference type="AlphaFoldDB" id="A0A8J4TK51"/>
<reference evidence="4" key="1">
    <citation type="submission" date="2019-05" db="EMBL/GenBank/DDBJ databases">
        <title>Annotation for the trematode Paragonimus heterotremus.</title>
        <authorList>
            <person name="Choi Y.-J."/>
        </authorList>
    </citation>
    <scope>NUCLEOTIDE SEQUENCE</scope>
    <source>
        <strain evidence="4">LC</strain>
    </source>
</reference>
<keyword evidence="2" id="KW-0175">Coiled coil</keyword>
<evidence type="ECO:0000256" key="2">
    <source>
        <dbReference type="SAM" id="Coils"/>
    </source>
</evidence>
<dbReference type="Proteomes" id="UP000748531">
    <property type="component" value="Unassembled WGS sequence"/>
</dbReference>
<dbReference type="SUPFAM" id="SSF46966">
    <property type="entry name" value="Spectrin repeat"/>
    <property type="match status" value="2"/>
</dbReference>
<evidence type="ECO:0000256" key="1">
    <source>
        <dbReference type="ARBA" id="ARBA00022737"/>
    </source>
</evidence>
<keyword evidence="1" id="KW-0677">Repeat</keyword>
<gene>
    <name evidence="4" type="ORF">PHET_02460</name>
</gene>
<organism evidence="4 5">
    <name type="scientific">Paragonimus heterotremus</name>
    <dbReference type="NCBI Taxonomy" id="100268"/>
    <lineage>
        <taxon>Eukaryota</taxon>
        <taxon>Metazoa</taxon>
        <taxon>Spiralia</taxon>
        <taxon>Lophotrochozoa</taxon>
        <taxon>Platyhelminthes</taxon>
        <taxon>Trematoda</taxon>
        <taxon>Digenea</taxon>
        <taxon>Plagiorchiida</taxon>
        <taxon>Troglotremata</taxon>
        <taxon>Troglotrematidae</taxon>
        <taxon>Paragonimus</taxon>
    </lineage>
</organism>
<dbReference type="PANTHER" id="PTHR11915">
    <property type="entry name" value="SPECTRIN/FILAMIN RELATED CYTOSKELETAL PROTEIN"/>
    <property type="match status" value="1"/>
</dbReference>
<feature type="compositionally biased region" description="Basic and acidic residues" evidence="3">
    <location>
        <begin position="88"/>
        <end position="101"/>
    </location>
</feature>
<comment type="caution">
    <text evidence="4">The sequence shown here is derived from an EMBL/GenBank/DDBJ whole genome shotgun (WGS) entry which is preliminary data.</text>
</comment>
<evidence type="ECO:0000313" key="5">
    <source>
        <dbReference type="Proteomes" id="UP000748531"/>
    </source>
</evidence>
<feature type="coiled-coil region" evidence="2">
    <location>
        <begin position="444"/>
        <end position="478"/>
    </location>
</feature>
<dbReference type="InterPro" id="IPR002017">
    <property type="entry name" value="Spectrin_repeat"/>
</dbReference>
<accession>A0A8J4TK51</accession>
<dbReference type="CDD" id="cd00176">
    <property type="entry name" value="SPEC"/>
    <property type="match status" value="1"/>
</dbReference>
<feature type="coiled-coil region" evidence="2">
    <location>
        <begin position="639"/>
        <end position="669"/>
    </location>
</feature>
<dbReference type="Pfam" id="PF00435">
    <property type="entry name" value="Spectrin"/>
    <property type="match status" value="1"/>
</dbReference>
<feature type="region of interest" description="Disordered" evidence="3">
    <location>
        <begin position="84"/>
        <end position="116"/>
    </location>
</feature>
<sequence length="701" mass="80350">AIKQFLQFPVTLGRVKQQIHAFLPSRPALRFGNELDLISWHANFSSGQISSKSSGTISSDQLHHEPVLGIDRLTQVQTTFSLNSTDIESSHKEEEDVDVGKTEQLGDNDLSEDHVDSKQCVELPSSLKTQSESETEKVMQMRVLMKTISDSTSNDTWSMEPVETNRPFTPPPSPENVDPKLLLCPNIQPLPWILVDRANALSEKADDYLKTCLKHQKLLQIKRAAILLQNKIASMESWIENKKSILASLSCQLTPRAQGTLPVLTEEPAEGEDVACSSFKVHTEPKLPMQTYKFTLFDKHLRSQASYQLEEIAQLNKQLIEDLSQLKNTEDYNDLLDFVDQRLGTTSSEQENMDETDLVWETEGQIVEASDLMDREITQFSSVELIRREWNTILGASNARKARFEIASSLNIFYETVVKTNEWIVNKFKVLLSTDELGTDLNSLIHLQRKLIGWESDLQLLEEQVQSLRTNSNALKIALEAEAPGRRDLRLTSDEWLTAMQVGQLTTEVEQNWTRLQMALADRQEKLLVSAELKQFLQSLDDNQLWLRHMQSLVATNDQPRTLTEAKNLLDEHTKWKTELESKREEFAQLIEYGRCITSGETDIHYAELDQRLDRLESGWTDLVQIWLYRQKMLEENVVEQQHASVEELEKQLRKFNEILDKLKAASNAIQAACQSGTQLVFKRVRSMEKIQQHVIHLRTR</sequence>
<evidence type="ECO:0000256" key="3">
    <source>
        <dbReference type="SAM" id="MobiDB-lite"/>
    </source>
</evidence>
<name>A0A8J4TK51_9TREM</name>
<feature type="non-terminal residue" evidence="4">
    <location>
        <position position="1"/>
    </location>
</feature>
<dbReference type="SMART" id="SM00150">
    <property type="entry name" value="SPEC"/>
    <property type="match status" value="2"/>
</dbReference>
<evidence type="ECO:0000313" key="4">
    <source>
        <dbReference type="EMBL" id="KAF5404187.1"/>
    </source>
</evidence>
<feature type="region of interest" description="Disordered" evidence="3">
    <location>
        <begin position="152"/>
        <end position="173"/>
    </location>
</feature>